<dbReference type="EMBL" id="PQXN01000007">
    <property type="protein sequence ID" value="TGO64458.1"/>
    <property type="molecule type" value="Genomic_DNA"/>
</dbReference>
<dbReference type="Gene3D" id="1.10.3260.10">
    <property type="entry name" value="DNA ligase, ATP-dependent, N-terminal domain"/>
    <property type="match status" value="1"/>
</dbReference>
<evidence type="ECO:0000256" key="1">
    <source>
        <dbReference type="ARBA" id="ARBA00022598"/>
    </source>
</evidence>
<dbReference type="OrthoDB" id="2160351at2759"/>
<dbReference type="Pfam" id="PF04675">
    <property type="entry name" value="DNA_ligase_A_N"/>
    <property type="match status" value="1"/>
</dbReference>
<gene>
    <name evidence="3" type="ORF">BCON_0007g01080</name>
</gene>
<dbReference type="GO" id="GO:0006310">
    <property type="term" value="P:DNA recombination"/>
    <property type="evidence" value="ECO:0007669"/>
    <property type="project" value="InterPro"/>
</dbReference>
<accession>A0A4Z1ISL8</accession>
<comment type="caution">
    <text evidence="3">The sequence shown here is derived from an EMBL/GenBank/DDBJ whole genome shotgun (WGS) entry which is preliminary data.</text>
</comment>
<sequence>MKNLPFYKVCKLLDELEGLVCRFPPLLPKILKEKVSDAWIRWFKLHRDTLDAMHKDDPSVLFTLKPEVLDDRDYDVHKVTFERFLARYFHMTVEQRATFKQLEEGDGTLIPVWNPKADRDDLVRNDIGYRVQSIMKYIGRDTNQKTVFEHMKVTVQEIEDTLIIIAAQNEGSSATIKSLADPNDRDTWDRLGQIYSRLQSSQGKWLTRIIHKDFGFQVPVDILVTAFHTSFPRDLEVRAKFDVKNLVPIRRRGDTGIIMPSVLQPRWSFAKDQGTQTMPVPSVARPTKSLQLISPPSTRRSRPLVLSDSAVSSLNVMQSLPQQIPPIGSENIEVPQKTPTRLTHRSRRMSLEQLRSLQKSKSPDPLTKTIFTGTGQCKQTTNCVFHNAIFILSPCILSPCISSHLWLIDLLQSHGATYITSLLPLTRKVLPKRCRKTGKRVRKIALVEHGRIDQTIAFMKQIGALQLTRSNGKRDWIETCDWRLLEKIAGLERGNESVEVDIWGRHRLGTV</sequence>
<keyword evidence="4" id="KW-1185">Reference proteome</keyword>
<dbReference type="GO" id="GO:0003910">
    <property type="term" value="F:DNA ligase (ATP) activity"/>
    <property type="evidence" value="ECO:0007669"/>
    <property type="project" value="InterPro"/>
</dbReference>
<dbReference type="InterPro" id="IPR012308">
    <property type="entry name" value="DNA_ligase_ATP-dep_N"/>
</dbReference>
<organism evidence="3 4">
    <name type="scientific">Botryotinia convoluta</name>
    <dbReference type="NCBI Taxonomy" id="54673"/>
    <lineage>
        <taxon>Eukaryota</taxon>
        <taxon>Fungi</taxon>
        <taxon>Dikarya</taxon>
        <taxon>Ascomycota</taxon>
        <taxon>Pezizomycotina</taxon>
        <taxon>Leotiomycetes</taxon>
        <taxon>Helotiales</taxon>
        <taxon>Sclerotiniaceae</taxon>
        <taxon>Botryotinia</taxon>
    </lineage>
</organism>
<dbReference type="InterPro" id="IPR036599">
    <property type="entry name" value="DNA_ligase_N_sf"/>
</dbReference>
<dbReference type="GO" id="GO:0003677">
    <property type="term" value="F:DNA binding"/>
    <property type="evidence" value="ECO:0007669"/>
    <property type="project" value="InterPro"/>
</dbReference>
<protein>
    <recommendedName>
        <fullName evidence="2">DNA ligase ATP-dependent N-terminal domain-containing protein</fullName>
    </recommendedName>
</protein>
<feature type="domain" description="DNA ligase ATP-dependent N-terminal" evidence="2">
    <location>
        <begin position="5"/>
        <end position="228"/>
    </location>
</feature>
<reference evidence="3 4" key="1">
    <citation type="submission" date="2017-12" db="EMBL/GenBank/DDBJ databases">
        <title>Comparative genomics of Botrytis spp.</title>
        <authorList>
            <person name="Valero-Jimenez C.A."/>
            <person name="Tapia P."/>
            <person name="Veloso J."/>
            <person name="Silva-Moreno E."/>
            <person name="Staats M."/>
            <person name="Valdes J.H."/>
            <person name="Van Kan J.A.L."/>
        </authorList>
    </citation>
    <scope>NUCLEOTIDE SEQUENCE [LARGE SCALE GENOMIC DNA]</scope>
    <source>
        <strain evidence="3 4">MUCL11595</strain>
    </source>
</reference>
<dbReference type="Proteomes" id="UP000297527">
    <property type="component" value="Unassembled WGS sequence"/>
</dbReference>
<evidence type="ECO:0000313" key="3">
    <source>
        <dbReference type="EMBL" id="TGO64458.1"/>
    </source>
</evidence>
<name>A0A4Z1ISL8_9HELO</name>
<evidence type="ECO:0000313" key="4">
    <source>
        <dbReference type="Proteomes" id="UP000297527"/>
    </source>
</evidence>
<evidence type="ECO:0000259" key="2">
    <source>
        <dbReference type="Pfam" id="PF04675"/>
    </source>
</evidence>
<keyword evidence="1" id="KW-0436">Ligase</keyword>
<proteinExistence type="predicted"/>
<dbReference type="AlphaFoldDB" id="A0A4Z1ISL8"/>
<dbReference type="GO" id="GO:0006281">
    <property type="term" value="P:DNA repair"/>
    <property type="evidence" value="ECO:0007669"/>
    <property type="project" value="InterPro"/>
</dbReference>